<evidence type="ECO:0000259" key="5">
    <source>
        <dbReference type="PROSITE" id="PS51352"/>
    </source>
</evidence>
<dbReference type="OrthoDB" id="9790194at2"/>
<protein>
    <submittedName>
        <fullName evidence="6">Photosynthetic protein synthase I</fullName>
    </submittedName>
</protein>
<comment type="similarity">
    <text evidence="1">Belongs to the SCO1/2 family.</text>
</comment>
<sequence>MTTARMIRYAAWAAVVLLVIAVAAVSYTSWRSQEGIPLAPVASIGGPFTLVNGKGETVTREDLKGKPTLMFFGFTYCPDVCPTTLFEMQGWIEALGDDADKLNYAFVSVDPERDTPDVMSDYVAAFDDRITPLTGTPEQIQDVIKAYRVYARRVELDDGDYTMDHTAGVYMMTADHQFVGTISYGETHDAALQKIRDLISANAA</sequence>
<feature type="binding site" evidence="3">
    <location>
        <position position="81"/>
    </location>
    <ligand>
        <name>Cu cation</name>
        <dbReference type="ChEBI" id="CHEBI:23378"/>
    </ligand>
</feature>
<dbReference type="RefSeq" id="WP_028482608.1">
    <property type="nucleotide sequence ID" value="NZ_LVVZ01000041.1"/>
</dbReference>
<name>A0A1U7JD07_9HYPH</name>
<keyword evidence="3" id="KW-0479">Metal-binding</keyword>
<feature type="binding site" evidence="3">
    <location>
        <position position="165"/>
    </location>
    <ligand>
        <name>Cu cation</name>
        <dbReference type="ChEBI" id="CHEBI:23378"/>
    </ligand>
</feature>
<proteinExistence type="inferred from homology"/>
<reference evidence="6 7" key="1">
    <citation type="submission" date="2016-03" db="EMBL/GenBank/DDBJ databases">
        <title>Genome sequence of Nesiotobacter sp. nov., a moderately halophilic alphaproteobacterium isolated from the Yellow Sea, China.</title>
        <authorList>
            <person name="Zhang G."/>
            <person name="Zhang R."/>
        </authorList>
    </citation>
    <scope>NUCLEOTIDE SEQUENCE [LARGE SCALE GENOMIC DNA]</scope>
    <source>
        <strain evidence="6 7">WB1-6</strain>
    </source>
</reference>
<feature type="binding site" evidence="3">
    <location>
        <position position="77"/>
    </location>
    <ligand>
        <name>Cu cation</name>
        <dbReference type="ChEBI" id="CHEBI:23378"/>
    </ligand>
</feature>
<accession>A0A1U7JD07</accession>
<dbReference type="PROSITE" id="PS51352">
    <property type="entry name" value="THIOREDOXIN_2"/>
    <property type="match status" value="1"/>
</dbReference>
<evidence type="ECO:0000256" key="4">
    <source>
        <dbReference type="PIRSR" id="PIRSR603782-2"/>
    </source>
</evidence>
<gene>
    <name evidence="6" type="ORF">A3843_18120</name>
</gene>
<feature type="disulfide bond" description="Redox-active" evidence="4">
    <location>
        <begin position="77"/>
        <end position="81"/>
    </location>
</feature>
<keyword evidence="4" id="KW-1015">Disulfide bond</keyword>
<keyword evidence="7" id="KW-1185">Reference proteome</keyword>
<dbReference type="FunFam" id="3.40.30.10:FF:000013">
    <property type="entry name" value="Blast:Protein SCO1 homolog, mitochondrial"/>
    <property type="match status" value="1"/>
</dbReference>
<dbReference type="CDD" id="cd02968">
    <property type="entry name" value="SCO"/>
    <property type="match status" value="1"/>
</dbReference>
<dbReference type="GO" id="GO:0046872">
    <property type="term" value="F:metal ion binding"/>
    <property type="evidence" value="ECO:0007669"/>
    <property type="project" value="UniProtKB-KW"/>
</dbReference>
<dbReference type="InterPro" id="IPR036249">
    <property type="entry name" value="Thioredoxin-like_sf"/>
</dbReference>
<evidence type="ECO:0000256" key="2">
    <source>
        <dbReference type="ARBA" id="ARBA00023008"/>
    </source>
</evidence>
<dbReference type="AlphaFoldDB" id="A0A1U7JD07"/>
<dbReference type="InterPro" id="IPR013766">
    <property type="entry name" value="Thioredoxin_domain"/>
</dbReference>
<dbReference type="Gene3D" id="3.40.30.10">
    <property type="entry name" value="Glutaredoxin"/>
    <property type="match status" value="1"/>
</dbReference>
<dbReference type="Proteomes" id="UP000185783">
    <property type="component" value="Unassembled WGS sequence"/>
</dbReference>
<keyword evidence="2 3" id="KW-0186">Copper</keyword>
<dbReference type="EMBL" id="LVVZ01000041">
    <property type="protein sequence ID" value="OKL42574.1"/>
    <property type="molecule type" value="Genomic_DNA"/>
</dbReference>
<dbReference type="PANTHER" id="PTHR12151">
    <property type="entry name" value="ELECTRON TRANSPORT PROTIN SCO1/SENC FAMILY MEMBER"/>
    <property type="match status" value="1"/>
</dbReference>
<organism evidence="6 7">
    <name type="scientific">Pseudovibrio exalbescens</name>
    <dbReference type="NCBI Taxonomy" id="197461"/>
    <lineage>
        <taxon>Bacteria</taxon>
        <taxon>Pseudomonadati</taxon>
        <taxon>Pseudomonadota</taxon>
        <taxon>Alphaproteobacteria</taxon>
        <taxon>Hyphomicrobiales</taxon>
        <taxon>Stappiaceae</taxon>
        <taxon>Pseudovibrio</taxon>
    </lineage>
</organism>
<dbReference type="STRING" id="197461.A3843_18120"/>
<evidence type="ECO:0000313" key="6">
    <source>
        <dbReference type="EMBL" id="OKL42574.1"/>
    </source>
</evidence>
<evidence type="ECO:0000256" key="3">
    <source>
        <dbReference type="PIRSR" id="PIRSR603782-1"/>
    </source>
</evidence>
<dbReference type="SUPFAM" id="SSF52833">
    <property type="entry name" value="Thioredoxin-like"/>
    <property type="match status" value="1"/>
</dbReference>
<dbReference type="InterPro" id="IPR003782">
    <property type="entry name" value="SCO1/SenC"/>
</dbReference>
<dbReference type="PANTHER" id="PTHR12151:SF25">
    <property type="entry name" value="LINALOOL DEHYDRATASE_ISOMERASE DOMAIN-CONTAINING PROTEIN"/>
    <property type="match status" value="1"/>
</dbReference>
<feature type="domain" description="Thioredoxin" evidence="5">
    <location>
        <begin position="39"/>
        <end position="204"/>
    </location>
</feature>
<evidence type="ECO:0000313" key="7">
    <source>
        <dbReference type="Proteomes" id="UP000185783"/>
    </source>
</evidence>
<evidence type="ECO:0000256" key="1">
    <source>
        <dbReference type="ARBA" id="ARBA00010996"/>
    </source>
</evidence>
<comment type="caution">
    <text evidence="6">The sequence shown here is derived from an EMBL/GenBank/DDBJ whole genome shotgun (WGS) entry which is preliminary data.</text>
</comment>
<dbReference type="Pfam" id="PF02630">
    <property type="entry name" value="SCO1-SenC"/>
    <property type="match status" value="1"/>
</dbReference>